<gene>
    <name evidence="2" type="ORF">ALP51_03391</name>
    <name evidence="1" type="ORF">ALP70_03379</name>
</gene>
<dbReference type="AlphaFoldDB" id="A0A3M5B478"/>
<dbReference type="Proteomes" id="UP000269801">
    <property type="component" value="Unassembled WGS sequence"/>
</dbReference>
<dbReference type="Proteomes" id="UP000278180">
    <property type="component" value="Unassembled WGS sequence"/>
</dbReference>
<comment type="caution">
    <text evidence="1">The sequence shown here is derived from an EMBL/GenBank/DDBJ whole genome shotgun (WGS) entry which is preliminary data.</text>
</comment>
<organism evidence="1 3">
    <name type="scientific">Pseudomonas savastanoi</name>
    <name type="common">Pseudomonas syringae pv. savastanoi</name>
    <dbReference type="NCBI Taxonomy" id="29438"/>
    <lineage>
        <taxon>Bacteria</taxon>
        <taxon>Pseudomonadati</taxon>
        <taxon>Pseudomonadota</taxon>
        <taxon>Gammaproteobacteria</taxon>
        <taxon>Pseudomonadales</taxon>
        <taxon>Pseudomonadaceae</taxon>
        <taxon>Pseudomonas</taxon>
    </lineage>
</organism>
<evidence type="ECO:0000313" key="4">
    <source>
        <dbReference type="Proteomes" id="UP000278180"/>
    </source>
</evidence>
<sequence>MFYLTDGQPAFCPKCGKPIDPQLHGWEAKDRFYNGNHPFFCGCGARYLIGEARVNKAFDSADMVAGDAGIDRQARANLMCELYVILGTLDAPAAVLDQVLAAVEGEELPYSTLLPFEND</sequence>
<dbReference type="RefSeq" id="WP_057453140.1">
    <property type="nucleotide sequence ID" value="NZ_RBTE01000488.1"/>
</dbReference>
<evidence type="ECO:0000313" key="3">
    <source>
        <dbReference type="Proteomes" id="UP000269801"/>
    </source>
</evidence>
<proteinExistence type="predicted"/>
<protein>
    <submittedName>
        <fullName evidence="1">Uncharacterized protein</fullName>
    </submittedName>
</protein>
<accession>A0A3M5B478</accession>
<name>A0A3M5B478_PSESS</name>
<dbReference type="EMBL" id="RBTE01000488">
    <property type="protein sequence ID" value="RMT21139.1"/>
    <property type="molecule type" value="Genomic_DNA"/>
</dbReference>
<evidence type="ECO:0000313" key="2">
    <source>
        <dbReference type="EMBL" id="RMT21139.1"/>
    </source>
</evidence>
<dbReference type="EMBL" id="RBSL01000466">
    <property type="protein sequence ID" value="RMS19723.1"/>
    <property type="molecule type" value="Genomic_DNA"/>
</dbReference>
<evidence type="ECO:0000313" key="1">
    <source>
        <dbReference type="EMBL" id="RMS19723.1"/>
    </source>
</evidence>
<reference evidence="3 4" key="1">
    <citation type="submission" date="2018-08" db="EMBL/GenBank/DDBJ databases">
        <title>Recombination of ecologically and evolutionarily significant loci maintains genetic cohesion in the Pseudomonas syringae species complex.</title>
        <authorList>
            <person name="Dillon M."/>
            <person name="Thakur S."/>
            <person name="Almeida R.N.D."/>
            <person name="Weir B.S."/>
            <person name="Guttman D.S."/>
        </authorList>
    </citation>
    <scope>NUCLEOTIDE SEQUENCE [LARGE SCALE GENOMIC DNA]</scope>
    <source>
        <strain evidence="2 4">ICMP 13684</strain>
        <strain evidence="1 3">ICMP 13685</strain>
    </source>
</reference>